<dbReference type="SUPFAM" id="SSF55785">
    <property type="entry name" value="PYP-like sensor domain (PAS domain)"/>
    <property type="match status" value="1"/>
</dbReference>
<dbReference type="FunFam" id="3.40.50.300:FF:000006">
    <property type="entry name" value="DNA-binding transcriptional regulator NtrC"/>
    <property type="match status" value="1"/>
</dbReference>
<dbReference type="InterPro" id="IPR000014">
    <property type="entry name" value="PAS"/>
</dbReference>
<dbReference type="AlphaFoldDB" id="A0A1T4Y825"/>
<dbReference type="InterPro" id="IPR025662">
    <property type="entry name" value="Sigma_54_int_dom_ATP-bd_1"/>
</dbReference>
<dbReference type="RefSeq" id="WP_078817480.1">
    <property type="nucleotide sequence ID" value="NZ_FUYJ01000003.1"/>
</dbReference>
<dbReference type="PROSITE" id="PS50112">
    <property type="entry name" value="PAS"/>
    <property type="match status" value="1"/>
</dbReference>
<dbReference type="InterPro" id="IPR058031">
    <property type="entry name" value="AAA_lid_NorR"/>
</dbReference>
<sequence>MKALIRKQLNRIKWGEMVADIYKQAFQNSFDGICVFNPQGEGLEINKAAQRITGFSAEEFIGETAKQALQKGYISKSITEIIIKTKKTVTEVISVRGVEILATGNPVMDENGHLKYIILNVRDISELNNLKLDVLLSIALRRKNEQLTSPLLSNSAALIHTENVIAASPKMKKVIQLAARVAKVDSSILILGDSGVGKEVVVKFIHENSSRASHPFIKINCSAIPRDLLESELFGYEKGAFTGANQQGKAGLFEVANGGTLFLDEIGDMPMDLQVKLLRVLQEFEIRRIGGTKDIKIDVRIVSATNKNLEELIEKEAFREDLYYRLNIIPIHIAPLRERPEDIQQLAHLFLNRTNRKYGLERHFQPGLVELLHQYDWPGNIREMENMIERLVVTAEHDEISWSSLPFIADHPNLSEHYSLKATLEEIEKKIILEKLQTYRTTRKLAQVLGISQSAVVKKIKKYGISYED</sequence>
<proteinExistence type="predicted"/>
<dbReference type="PANTHER" id="PTHR32071:SF57">
    <property type="entry name" value="C4-DICARBOXYLATE TRANSPORT TRANSCRIPTIONAL REGULATORY PROTEIN DCTD"/>
    <property type="match status" value="1"/>
</dbReference>
<dbReference type="Gene3D" id="1.10.8.60">
    <property type="match status" value="1"/>
</dbReference>
<evidence type="ECO:0000256" key="2">
    <source>
        <dbReference type="ARBA" id="ARBA00022797"/>
    </source>
</evidence>
<dbReference type="Pfam" id="PF00989">
    <property type="entry name" value="PAS"/>
    <property type="match status" value="1"/>
</dbReference>
<dbReference type="InterPro" id="IPR025943">
    <property type="entry name" value="Sigma_54_int_dom_ATP-bd_2"/>
</dbReference>
<dbReference type="InterPro" id="IPR003593">
    <property type="entry name" value="AAA+_ATPase"/>
</dbReference>
<dbReference type="InterPro" id="IPR030828">
    <property type="entry name" value="HTH_TyrR"/>
</dbReference>
<dbReference type="InterPro" id="IPR013767">
    <property type="entry name" value="PAS_fold"/>
</dbReference>
<dbReference type="InterPro" id="IPR009057">
    <property type="entry name" value="Homeodomain-like_sf"/>
</dbReference>
<dbReference type="Pfam" id="PF00158">
    <property type="entry name" value="Sigma54_activat"/>
    <property type="match status" value="1"/>
</dbReference>
<dbReference type="Pfam" id="PF25601">
    <property type="entry name" value="AAA_lid_14"/>
    <property type="match status" value="1"/>
</dbReference>
<dbReference type="Proteomes" id="UP000190042">
    <property type="component" value="Unassembled WGS sequence"/>
</dbReference>
<protein>
    <recommendedName>
        <fullName evidence="4">HTH-type transcriptional regulatory protein TyrR</fullName>
    </recommendedName>
</protein>
<evidence type="ECO:0000256" key="1">
    <source>
        <dbReference type="ARBA" id="ARBA00022741"/>
    </source>
</evidence>
<dbReference type="SMART" id="SM00091">
    <property type="entry name" value="PAS"/>
    <property type="match status" value="1"/>
</dbReference>
<feature type="domain" description="PAS" evidence="6">
    <location>
        <begin position="18"/>
        <end position="64"/>
    </location>
</feature>
<dbReference type="InterPro" id="IPR035965">
    <property type="entry name" value="PAS-like_dom_sf"/>
</dbReference>
<dbReference type="Gene3D" id="3.30.450.20">
    <property type="entry name" value="PAS domain"/>
    <property type="match status" value="1"/>
</dbReference>
<dbReference type="Pfam" id="PF18024">
    <property type="entry name" value="HTH_50"/>
    <property type="match status" value="1"/>
</dbReference>
<dbReference type="GO" id="GO:0005524">
    <property type="term" value="F:ATP binding"/>
    <property type="evidence" value="ECO:0007669"/>
    <property type="project" value="UniProtKB-KW"/>
</dbReference>
<evidence type="ECO:0000256" key="3">
    <source>
        <dbReference type="ARBA" id="ARBA00022840"/>
    </source>
</evidence>
<dbReference type="PROSITE" id="PS50045">
    <property type="entry name" value="SIGMA54_INTERACT_4"/>
    <property type="match status" value="1"/>
</dbReference>
<reference evidence="8" key="1">
    <citation type="submission" date="2017-02" db="EMBL/GenBank/DDBJ databases">
        <authorList>
            <person name="Varghese N."/>
            <person name="Submissions S."/>
        </authorList>
    </citation>
    <scope>NUCLEOTIDE SEQUENCE [LARGE SCALE GENOMIC DNA]</scope>
    <source>
        <strain evidence="8">DSM 23966</strain>
    </source>
</reference>
<gene>
    <name evidence="7" type="ORF">SAMN04244570_1952</name>
</gene>
<dbReference type="InterPro" id="IPR002078">
    <property type="entry name" value="Sigma_54_int"/>
</dbReference>
<name>A0A1T4Y825_9BACL</name>
<feature type="domain" description="Sigma-54 factor interaction" evidence="5">
    <location>
        <begin position="164"/>
        <end position="393"/>
    </location>
</feature>
<evidence type="ECO:0000259" key="5">
    <source>
        <dbReference type="PROSITE" id="PS50045"/>
    </source>
</evidence>
<evidence type="ECO:0000313" key="8">
    <source>
        <dbReference type="Proteomes" id="UP000190042"/>
    </source>
</evidence>
<dbReference type="PROSITE" id="PS00676">
    <property type="entry name" value="SIGMA54_INTERACT_2"/>
    <property type="match status" value="1"/>
</dbReference>
<keyword evidence="8" id="KW-1185">Reference proteome</keyword>
<dbReference type="NCBIfam" id="TIGR00229">
    <property type="entry name" value="sensory_box"/>
    <property type="match status" value="1"/>
</dbReference>
<dbReference type="InterPro" id="IPR027417">
    <property type="entry name" value="P-loop_NTPase"/>
</dbReference>
<dbReference type="Gene3D" id="1.10.10.60">
    <property type="entry name" value="Homeodomain-like"/>
    <property type="match status" value="1"/>
</dbReference>
<dbReference type="SMART" id="SM00382">
    <property type="entry name" value="AAA"/>
    <property type="match status" value="1"/>
</dbReference>
<dbReference type="NCBIfam" id="TIGR04381">
    <property type="entry name" value="HTH_TypR"/>
    <property type="match status" value="1"/>
</dbReference>
<dbReference type="SUPFAM" id="SSF52540">
    <property type="entry name" value="P-loop containing nucleoside triphosphate hydrolases"/>
    <property type="match status" value="1"/>
</dbReference>
<dbReference type="Gene3D" id="3.40.50.300">
    <property type="entry name" value="P-loop containing nucleotide triphosphate hydrolases"/>
    <property type="match status" value="1"/>
</dbReference>
<keyword evidence="3" id="KW-0067">ATP-binding</keyword>
<dbReference type="GO" id="GO:0006355">
    <property type="term" value="P:regulation of DNA-templated transcription"/>
    <property type="evidence" value="ECO:0007669"/>
    <property type="project" value="InterPro"/>
</dbReference>
<keyword evidence="2" id="KW-0058">Aromatic hydrocarbons catabolism</keyword>
<evidence type="ECO:0000256" key="4">
    <source>
        <dbReference type="ARBA" id="ARBA00029500"/>
    </source>
</evidence>
<keyword evidence="1" id="KW-0547">Nucleotide-binding</keyword>
<dbReference type="GO" id="GO:0003677">
    <property type="term" value="F:DNA binding"/>
    <property type="evidence" value="ECO:0007669"/>
    <property type="project" value="UniProtKB-KW"/>
</dbReference>
<dbReference type="SUPFAM" id="SSF46689">
    <property type="entry name" value="Homeodomain-like"/>
    <property type="match status" value="1"/>
</dbReference>
<accession>A0A1T4Y825</accession>
<evidence type="ECO:0000313" key="7">
    <source>
        <dbReference type="EMBL" id="SKA97840.1"/>
    </source>
</evidence>
<dbReference type="CDD" id="cd00009">
    <property type="entry name" value="AAA"/>
    <property type="match status" value="1"/>
</dbReference>
<dbReference type="CDD" id="cd00130">
    <property type="entry name" value="PAS"/>
    <property type="match status" value="1"/>
</dbReference>
<dbReference type="PANTHER" id="PTHR32071">
    <property type="entry name" value="TRANSCRIPTIONAL REGULATORY PROTEIN"/>
    <property type="match status" value="1"/>
</dbReference>
<dbReference type="EMBL" id="FUYJ01000003">
    <property type="protein sequence ID" value="SKA97840.1"/>
    <property type="molecule type" value="Genomic_DNA"/>
</dbReference>
<dbReference type="PROSITE" id="PS00675">
    <property type="entry name" value="SIGMA54_INTERACT_1"/>
    <property type="match status" value="1"/>
</dbReference>
<organism evidence="7 8">
    <name type="scientific">Sporosarcina newyorkensis</name>
    <dbReference type="NCBI Taxonomy" id="759851"/>
    <lineage>
        <taxon>Bacteria</taxon>
        <taxon>Bacillati</taxon>
        <taxon>Bacillota</taxon>
        <taxon>Bacilli</taxon>
        <taxon>Bacillales</taxon>
        <taxon>Caryophanaceae</taxon>
        <taxon>Sporosarcina</taxon>
    </lineage>
</organism>
<evidence type="ECO:0000259" key="6">
    <source>
        <dbReference type="PROSITE" id="PS50112"/>
    </source>
</evidence>